<evidence type="ECO:0000256" key="5">
    <source>
        <dbReference type="ARBA" id="ARBA00022801"/>
    </source>
</evidence>
<dbReference type="GO" id="GO:0052689">
    <property type="term" value="F:carboxylic ester hydrolase activity"/>
    <property type="evidence" value="ECO:0007669"/>
    <property type="project" value="UniProtKB-KW"/>
</dbReference>
<dbReference type="Proteomes" id="UP000186228">
    <property type="component" value="Unassembled WGS sequence"/>
</dbReference>
<reference evidence="11" key="1">
    <citation type="submission" date="2016-08" db="EMBL/GenBank/DDBJ databases">
        <authorList>
            <person name="Varghese N."/>
            <person name="Submissions Spin"/>
        </authorList>
    </citation>
    <scope>NUCLEOTIDE SEQUENCE [LARGE SCALE GENOMIC DNA]</scope>
    <source>
        <strain evidence="11">CCBAU 57015</strain>
    </source>
</reference>
<evidence type="ECO:0000256" key="4">
    <source>
        <dbReference type="ARBA" id="ARBA00022729"/>
    </source>
</evidence>
<dbReference type="Pfam" id="PF07519">
    <property type="entry name" value="Tannase"/>
    <property type="match status" value="1"/>
</dbReference>
<dbReference type="RefSeq" id="WP_075852394.1">
    <property type="nucleotide sequence ID" value="NZ_FMAC01000002.1"/>
</dbReference>
<evidence type="ECO:0000256" key="1">
    <source>
        <dbReference type="ARBA" id="ARBA00006249"/>
    </source>
</evidence>
<name>A0A1C3ULR2_9HYPH</name>
<keyword evidence="11" id="KW-1185">Reference proteome</keyword>
<evidence type="ECO:0000256" key="6">
    <source>
        <dbReference type="ARBA" id="ARBA00022837"/>
    </source>
</evidence>
<keyword evidence="6" id="KW-0106">Calcium</keyword>
<dbReference type="OrthoDB" id="7197884at2"/>
<keyword evidence="2" id="KW-0719">Serine esterase</keyword>
<evidence type="ECO:0000256" key="9">
    <source>
        <dbReference type="SAM" id="SignalP"/>
    </source>
</evidence>
<evidence type="ECO:0000313" key="10">
    <source>
        <dbReference type="EMBL" id="SCB16412.1"/>
    </source>
</evidence>
<sequence>MRLWQLITANTVLFLSAGISNAQTMPTPEEAHCMALRGMLISPEKIGEPARRAVIYSADLAKGEQAAGGGFCKVLGGIEPIDPKAPNINFQINLPLSWNDKIIQYGGGGYDGILIEAVKNISFGSDAVKTPLQRGYVTFGSDSGHQSPSVLDGKFLLNDEALANFGGLQIKKTHDVTMVVVGSYYGRKPQKSYIQGNSQGGHESLIAIQRWPADYDGAIITHPANPFSALQLSGNYLAKAFYKNGAYLNPAKVELLNTTVTKACDKLDGIEDGLISNTAACDATFKVEDLRCASGKDEGDTCLSDPQIAVLKTINTPYKSPVRLEDGVDGFPRWPIFQGGDLYGLWSFGSSPDLTTPPTPFANFGLAVLADPMIRYAVVQDPKFASITFDPTKYAKRIAQVSKLIDANSADLSAFEKRGGKMLLMHGTIDFAISSYNTVSYYERLVKTMGANNVHSFMRFYLVPGFGHGSGKFIAAWDPLTALENWAEKGKAPENLVVSDAGKDGSGRARPMCEYPSYPKYKTGAIDPNKAENFECSK</sequence>
<keyword evidence="3" id="KW-0479">Metal-binding</keyword>
<keyword evidence="5" id="KW-0378">Hydrolase</keyword>
<keyword evidence="7" id="KW-1015">Disulfide bond</keyword>
<dbReference type="InterPro" id="IPR029058">
    <property type="entry name" value="AB_hydrolase_fold"/>
</dbReference>
<feature type="chain" id="PRO_5008683263" evidence="9">
    <location>
        <begin position="23"/>
        <end position="538"/>
    </location>
</feature>
<keyword evidence="4 9" id="KW-0732">Signal</keyword>
<comment type="similarity">
    <text evidence="1">Belongs to the tannase family.</text>
</comment>
<proteinExistence type="inferred from homology"/>
<feature type="signal peptide" evidence="9">
    <location>
        <begin position="1"/>
        <end position="22"/>
    </location>
</feature>
<evidence type="ECO:0000313" key="11">
    <source>
        <dbReference type="Proteomes" id="UP000186228"/>
    </source>
</evidence>
<accession>A0A1C3ULR2</accession>
<evidence type="ECO:0000256" key="3">
    <source>
        <dbReference type="ARBA" id="ARBA00022723"/>
    </source>
</evidence>
<dbReference type="STRING" id="52131.GA0061100_102592"/>
<gene>
    <name evidence="10" type="ORF">GA0061100_102592</name>
</gene>
<dbReference type="InterPro" id="IPR011118">
    <property type="entry name" value="Tannase/feruloyl_esterase"/>
</dbReference>
<evidence type="ECO:0000256" key="8">
    <source>
        <dbReference type="SAM" id="MobiDB-lite"/>
    </source>
</evidence>
<protein>
    <submittedName>
        <fullName evidence="10">Feruloyl esterase</fullName>
    </submittedName>
</protein>
<dbReference type="AlphaFoldDB" id="A0A1C3ULR2"/>
<feature type="region of interest" description="Disordered" evidence="8">
    <location>
        <begin position="497"/>
        <end position="528"/>
    </location>
</feature>
<dbReference type="EMBL" id="FMAC01000002">
    <property type="protein sequence ID" value="SCB16412.1"/>
    <property type="molecule type" value="Genomic_DNA"/>
</dbReference>
<organism evidence="10 11">
    <name type="scientific">Rhizobium hainanense</name>
    <dbReference type="NCBI Taxonomy" id="52131"/>
    <lineage>
        <taxon>Bacteria</taxon>
        <taxon>Pseudomonadati</taxon>
        <taxon>Pseudomonadota</taxon>
        <taxon>Alphaproteobacteria</taxon>
        <taxon>Hyphomicrobiales</taxon>
        <taxon>Rhizobiaceae</taxon>
        <taxon>Rhizobium/Agrobacterium group</taxon>
        <taxon>Rhizobium</taxon>
    </lineage>
</organism>
<dbReference type="GO" id="GO:0046872">
    <property type="term" value="F:metal ion binding"/>
    <property type="evidence" value="ECO:0007669"/>
    <property type="project" value="UniProtKB-KW"/>
</dbReference>
<dbReference type="PANTHER" id="PTHR33938:SF15">
    <property type="entry name" value="FERULOYL ESTERASE B-RELATED"/>
    <property type="match status" value="1"/>
</dbReference>
<evidence type="ECO:0000256" key="2">
    <source>
        <dbReference type="ARBA" id="ARBA00022487"/>
    </source>
</evidence>
<dbReference type="PANTHER" id="PTHR33938">
    <property type="entry name" value="FERULOYL ESTERASE B-RELATED"/>
    <property type="match status" value="1"/>
</dbReference>
<dbReference type="SUPFAM" id="SSF53474">
    <property type="entry name" value="alpha/beta-Hydrolases"/>
    <property type="match status" value="1"/>
</dbReference>
<evidence type="ECO:0000256" key="7">
    <source>
        <dbReference type="ARBA" id="ARBA00023157"/>
    </source>
</evidence>